<accession>A0A0E9SV72</accession>
<dbReference type="EMBL" id="GBXM01063343">
    <property type="protein sequence ID" value="JAH45234.1"/>
    <property type="molecule type" value="Transcribed_RNA"/>
</dbReference>
<reference evidence="1" key="1">
    <citation type="submission" date="2014-11" db="EMBL/GenBank/DDBJ databases">
        <authorList>
            <person name="Amaro Gonzalez C."/>
        </authorList>
    </citation>
    <scope>NUCLEOTIDE SEQUENCE</scope>
</reference>
<reference evidence="1" key="2">
    <citation type="journal article" date="2015" name="Fish Shellfish Immunol.">
        <title>Early steps in the European eel (Anguilla anguilla)-Vibrio vulnificus interaction in the gills: Role of the RtxA13 toxin.</title>
        <authorList>
            <person name="Callol A."/>
            <person name="Pajuelo D."/>
            <person name="Ebbesson L."/>
            <person name="Teles M."/>
            <person name="MacKenzie S."/>
            <person name="Amaro C."/>
        </authorList>
    </citation>
    <scope>NUCLEOTIDE SEQUENCE</scope>
</reference>
<proteinExistence type="predicted"/>
<dbReference type="AlphaFoldDB" id="A0A0E9SV72"/>
<evidence type="ECO:0000313" key="1">
    <source>
        <dbReference type="EMBL" id="JAH45234.1"/>
    </source>
</evidence>
<sequence>MQIRVCQTAVDGNKPAWFISRTVAGQLRQVSSEVRVGKHSKVR</sequence>
<name>A0A0E9SV72_ANGAN</name>
<protein>
    <submittedName>
        <fullName evidence="1">Uncharacterized protein</fullName>
    </submittedName>
</protein>
<organism evidence="1">
    <name type="scientific">Anguilla anguilla</name>
    <name type="common">European freshwater eel</name>
    <name type="synonym">Muraena anguilla</name>
    <dbReference type="NCBI Taxonomy" id="7936"/>
    <lineage>
        <taxon>Eukaryota</taxon>
        <taxon>Metazoa</taxon>
        <taxon>Chordata</taxon>
        <taxon>Craniata</taxon>
        <taxon>Vertebrata</taxon>
        <taxon>Euteleostomi</taxon>
        <taxon>Actinopterygii</taxon>
        <taxon>Neopterygii</taxon>
        <taxon>Teleostei</taxon>
        <taxon>Anguilliformes</taxon>
        <taxon>Anguillidae</taxon>
        <taxon>Anguilla</taxon>
    </lineage>
</organism>